<protein>
    <recommendedName>
        <fullName evidence="6">PNPLA domain-containing protein</fullName>
    </recommendedName>
</protein>
<dbReference type="InterPro" id="IPR002641">
    <property type="entry name" value="PNPLA_dom"/>
</dbReference>
<evidence type="ECO:0000256" key="1">
    <source>
        <dbReference type="ARBA" id="ARBA00022723"/>
    </source>
</evidence>
<comment type="caution">
    <text evidence="7">The sequence shown here is derived from an EMBL/GenBank/DDBJ whole genome shotgun (WGS) entry which is preliminary data.</text>
</comment>
<dbReference type="Gene3D" id="3.40.1090.10">
    <property type="entry name" value="Cytosolic phospholipase A2 catalytic domain"/>
    <property type="match status" value="1"/>
</dbReference>
<proteinExistence type="predicted"/>
<dbReference type="PANTHER" id="PTHR24185">
    <property type="entry name" value="CALCIUM-INDEPENDENT PHOSPHOLIPASE A2-GAMMA"/>
    <property type="match status" value="1"/>
</dbReference>
<keyword evidence="5" id="KW-0378">Hydrolase</keyword>
<dbReference type="Pfam" id="PF01734">
    <property type="entry name" value="Patatin"/>
    <property type="match status" value="1"/>
</dbReference>
<evidence type="ECO:0000256" key="2">
    <source>
        <dbReference type="ARBA" id="ARBA00022771"/>
    </source>
</evidence>
<evidence type="ECO:0000256" key="5">
    <source>
        <dbReference type="PROSITE-ProRule" id="PRU01161"/>
    </source>
</evidence>
<dbReference type="PROSITE" id="PS00518">
    <property type="entry name" value="ZF_RING_1"/>
    <property type="match status" value="1"/>
</dbReference>
<evidence type="ECO:0000259" key="6">
    <source>
        <dbReference type="PROSITE" id="PS51635"/>
    </source>
</evidence>
<dbReference type="OMA" id="VICIFAE"/>
<dbReference type="AlphaFoldDB" id="A0A2N6N813"/>
<comment type="caution">
    <text evidence="5">Lacks conserved residue(s) required for the propagation of feature annotation.</text>
</comment>
<keyword evidence="4 5" id="KW-0443">Lipid metabolism</keyword>
<keyword evidence="5" id="KW-0442">Lipid degradation</keyword>
<dbReference type="PROSITE" id="PS51635">
    <property type="entry name" value="PNPLA"/>
    <property type="match status" value="1"/>
</dbReference>
<feature type="active site" description="Nucleophile" evidence="5">
    <location>
        <position position="531"/>
    </location>
</feature>
<dbReference type="GO" id="GO:0019369">
    <property type="term" value="P:arachidonate metabolic process"/>
    <property type="evidence" value="ECO:0007669"/>
    <property type="project" value="TreeGrafter"/>
</dbReference>
<name>A0A2N6N813_BEABA</name>
<keyword evidence="3" id="KW-0862">Zinc</keyword>
<dbReference type="InterPro" id="IPR016035">
    <property type="entry name" value="Acyl_Trfase/lysoPLipase"/>
</dbReference>
<dbReference type="GO" id="GO:0047499">
    <property type="term" value="F:calcium-independent phospholipase A2 activity"/>
    <property type="evidence" value="ECO:0007669"/>
    <property type="project" value="TreeGrafter"/>
</dbReference>
<sequence>MPCEHTLWTRLVKDDDKFALQVTDRPRRLFEQFRGSLSGEPMELVCMLGNKSKVAALRDLAVPPSSTTQREIHFVVGSLRDQTDKPLLIVETDCLLQNRIPAGPSPPGCHEEVRHRLPPAAQAASAEHAADWAISRLALPFAGVVCIFVNDIDGGLCSVAQHLASWLADGSPSDSPVLPRLLLVNEVSDGKSEQQTIQELGDCLNKVCRLGSSLLTRFADVSVAGLGTRRTPHRRPNWQDFRAKLSNSVSSVQESRKQAGRLFSAKTLCRLMECASSSISSMPAPLDLALATRIRRPVSQYLEAGVVDLLGQVDSREMLELFAVPVVASSIIFDHHMRNMHLFDIADVFDKLYRAQIDHVGQRLSSTSAERNLEFSGLDLTSLLITSLGSQFTRFRGQRRSALLYHADKLISFQKRWKRIRSSATCFSCLTKRPKHELPCRHWICADCYDHFSVKDGGTRTLPCCVLCGEKIEGGLRIRKKPKTATLRVLCVDGSGANAGKPLASLKALRDKIGLLSYPVQYHFDIIYGTSSGAIVACGLADGKSVDECIELLETMAQGAFQEREVSMYPLGWTTIGRRFWRFLLTLLMDSKYPPGPLERWLKTEFGESRTLSDWSHATANGLLVGMPMTAVEDTATFVATNQGGAITRDHRGALVIHGVAYQDGGMTYNNPSALALAAAREQFPEKPDPGILVSCGAGTEKPSRARSHDMTNISRTAGGRVEKRRRARPWSRWKLSSVGRVFGAFMSQNNSNREFERVRQHAVHRENFFRLDFEHDGPQPALDDVTDLKGRQSWAEETAARSPNIDALALCIRAQHFYFELDDEPVYANHKYRCSGRILCDFESGSPEQMLLLDGLGRREASFRLDGQSLSGEFLGRDARGHDSVVVKNVTFSVDTKRTNFSIEVCEGENRPYGISGSPFTVDWLVQAQGLDDYFGGGY</sequence>
<dbReference type="GO" id="GO:0046486">
    <property type="term" value="P:glycerolipid metabolic process"/>
    <property type="evidence" value="ECO:0007669"/>
    <property type="project" value="UniProtKB-ARBA"/>
</dbReference>
<feature type="domain" description="PNPLA" evidence="6">
    <location>
        <begin position="490"/>
        <end position="677"/>
    </location>
</feature>
<reference evidence="7 8" key="1">
    <citation type="journal article" date="2016" name="Appl. Microbiol. Biotechnol.">
        <title>Characterization of T-DNA insertion mutants with decreased virulence in the entomopathogenic fungus Beauveria bassiana JEF-007.</title>
        <authorList>
            <person name="Kim S."/>
            <person name="Lee S.J."/>
            <person name="Nai Y.S."/>
            <person name="Yu J.S."/>
            <person name="Lee M.R."/>
            <person name="Yang Y.T."/>
            <person name="Kim J.S."/>
        </authorList>
    </citation>
    <scope>NUCLEOTIDE SEQUENCE [LARGE SCALE GENOMIC DNA]</scope>
    <source>
        <strain evidence="7 8">JEF-007</strain>
    </source>
</reference>
<dbReference type="Proteomes" id="UP000235728">
    <property type="component" value="Unassembled WGS sequence"/>
</dbReference>
<organism evidence="7 8">
    <name type="scientific">Beauveria bassiana</name>
    <name type="common">White muscardine disease fungus</name>
    <name type="synonym">Tritirachium shiotae</name>
    <dbReference type="NCBI Taxonomy" id="176275"/>
    <lineage>
        <taxon>Eukaryota</taxon>
        <taxon>Fungi</taxon>
        <taxon>Dikarya</taxon>
        <taxon>Ascomycota</taxon>
        <taxon>Pezizomycotina</taxon>
        <taxon>Sordariomycetes</taxon>
        <taxon>Hypocreomycetidae</taxon>
        <taxon>Hypocreales</taxon>
        <taxon>Cordycipitaceae</taxon>
        <taxon>Beauveria</taxon>
    </lineage>
</organism>
<keyword evidence="2" id="KW-0863">Zinc-finger</keyword>
<dbReference type="GO" id="GO:0008270">
    <property type="term" value="F:zinc ion binding"/>
    <property type="evidence" value="ECO:0007669"/>
    <property type="project" value="UniProtKB-KW"/>
</dbReference>
<accession>A0A2N6N813</accession>
<dbReference type="SUPFAM" id="SSF52151">
    <property type="entry name" value="FabD/lysophospholipase-like"/>
    <property type="match status" value="1"/>
</dbReference>
<feature type="short sequence motif" description="GXSXG" evidence="5">
    <location>
        <begin position="529"/>
        <end position="533"/>
    </location>
</feature>
<dbReference type="InterPro" id="IPR017907">
    <property type="entry name" value="Znf_RING_CS"/>
</dbReference>
<evidence type="ECO:0000256" key="3">
    <source>
        <dbReference type="ARBA" id="ARBA00022833"/>
    </source>
</evidence>
<feature type="short sequence motif" description="DGA/G" evidence="5">
    <location>
        <begin position="664"/>
        <end position="666"/>
    </location>
</feature>
<dbReference type="GO" id="GO:0016020">
    <property type="term" value="C:membrane"/>
    <property type="evidence" value="ECO:0007669"/>
    <property type="project" value="TreeGrafter"/>
</dbReference>
<evidence type="ECO:0000313" key="7">
    <source>
        <dbReference type="EMBL" id="PMB63406.1"/>
    </source>
</evidence>
<evidence type="ECO:0000313" key="8">
    <source>
        <dbReference type="Proteomes" id="UP000235728"/>
    </source>
</evidence>
<keyword evidence="1" id="KW-0479">Metal-binding</keyword>
<dbReference type="PANTHER" id="PTHR24185:SF8">
    <property type="entry name" value="PNPLA DOMAIN-CONTAINING PROTEIN"/>
    <property type="match status" value="1"/>
</dbReference>
<dbReference type="GO" id="GO:0016042">
    <property type="term" value="P:lipid catabolic process"/>
    <property type="evidence" value="ECO:0007669"/>
    <property type="project" value="UniProtKB-UniRule"/>
</dbReference>
<feature type="active site" description="Proton acceptor" evidence="5">
    <location>
        <position position="664"/>
    </location>
</feature>
<evidence type="ECO:0000256" key="4">
    <source>
        <dbReference type="ARBA" id="ARBA00023098"/>
    </source>
</evidence>
<dbReference type="EMBL" id="MRVG01000023">
    <property type="protein sequence ID" value="PMB63406.1"/>
    <property type="molecule type" value="Genomic_DNA"/>
</dbReference>
<gene>
    <name evidence="7" type="ORF">BM221_010769</name>
</gene>